<dbReference type="SMART" id="SM00347">
    <property type="entry name" value="HTH_MARR"/>
    <property type="match status" value="1"/>
</dbReference>
<reference evidence="6" key="1">
    <citation type="journal article" date="2019" name="Int. J. Syst. Evol. Microbiol.">
        <title>The Global Catalogue of Microorganisms (GCM) 10K type strain sequencing project: providing services to taxonomists for standard genome sequencing and annotation.</title>
        <authorList>
            <consortium name="The Broad Institute Genomics Platform"/>
            <consortium name="The Broad Institute Genome Sequencing Center for Infectious Disease"/>
            <person name="Wu L."/>
            <person name="Ma J."/>
        </authorList>
    </citation>
    <scope>NUCLEOTIDE SEQUENCE [LARGE SCALE GENOMIC DNA]</scope>
    <source>
        <strain evidence="6">JCM 12165</strain>
    </source>
</reference>
<dbReference type="Pfam" id="PF12802">
    <property type="entry name" value="MarR_2"/>
    <property type="match status" value="1"/>
</dbReference>
<accession>A0ABW4FU07</accession>
<dbReference type="InterPro" id="IPR000835">
    <property type="entry name" value="HTH_MarR-typ"/>
</dbReference>
<proteinExistence type="predicted"/>
<keyword evidence="1" id="KW-0805">Transcription regulation</keyword>
<evidence type="ECO:0000259" key="4">
    <source>
        <dbReference type="PROSITE" id="PS50995"/>
    </source>
</evidence>
<organism evidence="5 6">
    <name type="scientific">Pseudonocardia aurantiaca</name>
    <dbReference type="NCBI Taxonomy" id="75290"/>
    <lineage>
        <taxon>Bacteria</taxon>
        <taxon>Bacillati</taxon>
        <taxon>Actinomycetota</taxon>
        <taxon>Actinomycetes</taxon>
        <taxon>Pseudonocardiales</taxon>
        <taxon>Pseudonocardiaceae</taxon>
        <taxon>Pseudonocardia</taxon>
    </lineage>
</organism>
<comment type="caution">
    <text evidence="5">The sequence shown here is derived from an EMBL/GenBank/DDBJ whole genome shotgun (WGS) entry which is preliminary data.</text>
</comment>
<evidence type="ECO:0000313" key="6">
    <source>
        <dbReference type="Proteomes" id="UP001597145"/>
    </source>
</evidence>
<feature type="domain" description="HTH marR-type" evidence="4">
    <location>
        <begin position="14"/>
        <end position="147"/>
    </location>
</feature>
<protein>
    <submittedName>
        <fullName evidence="5">MarR family winged helix-turn-helix transcriptional regulator</fullName>
    </submittedName>
</protein>
<dbReference type="EMBL" id="JBHUCP010000018">
    <property type="protein sequence ID" value="MFD1532492.1"/>
    <property type="molecule type" value="Genomic_DNA"/>
</dbReference>
<sequence>MTAEAGGPDSEALLDSIGATLGKLRRRTHLVKVVDPPVERKDLSRNLVINIVDEANSEITVGGVADQLGIDPSAASRMVSDLISQGLLERLASQRDGRRTVLRLTPEGTAARDRFRRQHRQAFEHITRDWPARERLEFARLLRKYVDSADDL</sequence>
<dbReference type="PROSITE" id="PS01117">
    <property type="entry name" value="HTH_MARR_1"/>
    <property type="match status" value="1"/>
</dbReference>
<evidence type="ECO:0000313" key="5">
    <source>
        <dbReference type="EMBL" id="MFD1532492.1"/>
    </source>
</evidence>
<dbReference type="RefSeq" id="WP_343986348.1">
    <property type="nucleotide sequence ID" value="NZ_BAAAJG010000027.1"/>
</dbReference>
<keyword evidence="2" id="KW-0238">DNA-binding</keyword>
<dbReference type="Gene3D" id="1.10.10.10">
    <property type="entry name" value="Winged helix-like DNA-binding domain superfamily/Winged helix DNA-binding domain"/>
    <property type="match status" value="1"/>
</dbReference>
<dbReference type="InterPro" id="IPR039422">
    <property type="entry name" value="MarR/SlyA-like"/>
</dbReference>
<dbReference type="InterPro" id="IPR036390">
    <property type="entry name" value="WH_DNA-bd_sf"/>
</dbReference>
<keyword evidence="3" id="KW-0804">Transcription</keyword>
<dbReference type="PANTHER" id="PTHR33164:SF57">
    <property type="entry name" value="MARR-FAMILY TRANSCRIPTIONAL REGULATOR"/>
    <property type="match status" value="1"/>
</dbReference>
<evidence type="ECO:0000256" key="2">
    <source>
        <dbReference type="ARBA" id="ARBA00023125"/>
    </source>
</evidence>
<dbReference type="PANTHER" id="PTHR33164">
    <property type="entry name" value="TRANSCRIPTIONAL REGULATOR, MARR FAMILY"/>
    <property type="match status" value="1"/>
</dbReference>
<keyword evidence="6" id="KW-1185">Reference proteome</keyword>
<evidence type="ECO:0000256" key="1">
    <source>
        <dbReference type="ARBA" id="ARBA00023015"/>
    </source>
</evidence>
<name>A0ABW4FU07_9PSEU</name>
<dbReference type="InterPro" id="IPR023187">
    <property type="entry name" value="Tscrpt_reg_MarR-type_CS"/>
</dbReference>
<gene>
    <name evidence="5" type="ORF">ACFSCY_23995</name>
</gene>
<dbReference type="Proteomes" id="UP001597145">
    <property type="component" value="Unassembled WGS sequence"/>
</dbReference>
<dbReference type="SUPFAM" id="SSF46785">
    <property type="entry name" value="Winged helix' DNA-binding domain"/>
    <property type="match status" value="1"/>
</dbReference>
<dbReference type="PROSITE" id="PS50995">
    <property type="entry name" value="HTH_MARR_2"/>
    <property type="match status" value="1"/>
</dbReference>
<evidence type="ECO:0000256" key="3">
    <source>
        <dbReference type="ARBA" id="ARBA00023163"/>
    </source>
</evidence>
<dbReference type="InterPro" id="IPR036388">
    <property type="entry name" value="WH-like_DNA-bd_sf"/>
</dbReference>